<dbReference type="Proteomes" id="UP000839904">
    <property type="component" value="Unassembled WGS sequence"/>
</dbReference>
<evidence type="ECO:0000313" key="3">
    <source>
        <dbReference type="EMBL" id="MER45388.1"/>
    </source>
</evidence>
<comment type="caution">
    <text evidence="3">The sequence shown here is derived from an EMBL/GenBank/DDBJ whole genome shotgun (WGS) entry which is preliminary data.</text>
</comment>
<organism evidence="3">
    <name type="scientific">Salmonella enterica</name>
    <name type="common">Salmonella choleraesuis</name>
    <dbReference type="NCBI Taxonomy" id="28901"/>
    <lineage>
        <taxon>Bacteria</taxon>
        <taxon>Pseudomonadati</taxon>
        <taxon>Pseudomonadota</taxon>
        <taxon>Gammaproteobacteria</taxon>
        <taxon>Enterobacterales</taxon>
        <taxon>Enterobacteriaceae</taxon>
        <taxon>Salmonella</taxon>
    </lineage>
</organism>
<accession>A0A3I8FZU5</accession>
<dbReference type="InterPro" id="IPR028921">
    <property type="entry name" value="NTF2_fold_dom"/>
</dbReference>
<reference evidence="3" key="1">
    <citation type="submission" date="2018-10" db="EMBL/GenBank/DDBJ databases">
        <authorList>
            <consortium name="PulseNet: The National Subtyping Network for Foodborne Disease Surveillance"/>
            <person name="Tarr C.L."/>
            <person name="Trees E."/>
            <person name="Katz L.S."/>
            <person name="Carleton-Romer H.A."/>
            <person name="Stroika S."/>
            <person name="Kucerova Z."/>
            <person name="Roache K.F."/>
            <person name="Sabol A.L."/>
            <person name="Besser J."/>
            <person name="Gerner-Smidt P."/>
        </authorList>
    </citation>
    <scope>NUCLEOTIDE SEQUENCE [LARGE SCALE GENOMIC DNA]</scope>
    <source>
        <strain evidence="2">PNUSAS018503</strain>
        <strain evidence="3">PNUSAS057480</strain>
    </source>
</reference>
<proteinExistence type="predicted"/>
<sequence>MKYKLKLILFILYGWFPLTGHPQDYFYCNDDYSIVVADKSMIIDLITSSEMAMKLAEIYIERIYGFKTAIEQKPYKVWSKGNEWVIEGASIHHKKHGGVFSIVISKKNGRVISVSHGE</sequence>
<name>A0A3I8FZU5_SALER</name>
<evidence type="ECO:0000313" key="2">
    <source>
        <dbReference type="EMBL" id="ECT9426946.1"/>
    </source>
</evidence>
<dbReference type="EMBL" id="RMEA01000156">
    <property type="protein sequence ID" value="MER45388.1"/>
    <property type="molecule type" value="Genomic_DNA"/>
</dbReference>
<dbReference type="EMBL" id="AAKOJA010000013">
    <property type="protein sequence ID" value="ECT9426946.1"/>
    <property type="molecule type" value="Genomic_DNA"/>
</dbReference>
<protein>
    <recommendedName>
        <fullName evidence="1">NTF2 fold domain-containing protein</fullName>
    </recommendedName>
</protein>
<gene>
    <name evidence="2" type="ORF">CG587_21015</name>
    <name evidence="3" type="ORF">ED033_24550</name>
</gene>
<evidence type="ECO:0000259" key="1">
    <source>
        <dbReference type="Pfam" id="PF15631"/>
    </source>
</evidence>
<dbReference type="Pfam" id="PF15631">
    <property type="entry name" value="Imm-NTF2-2"/>
    <property type="match status" value="1"/>
</dbReference>
<feature type="domain" description="NTF2 fold" evidence="1">
    <location>
        <begin position="51"/>
        <end position="117"/>
    </location>
</feature>
<dbReference type="RefSeq" id="WP_000875668.1">
    <property type="nucleotide sequence ID" value="NZ_CP053585.1"/>
</dbReference>
<dbReference type="Proteomes" id="UP000885379">
    <property type="component" value="Unassembled WGS sequence"/>
</dbReference>
<dbReference type="AlphaFoldDB" id="A0A3I8FZU5"/>